<accession>A0AAV8WIB8</accession>
<gene>
    <name evidence="1" type="ORF">NQ314_021394</name>
</gene>
<evidence type="ECO:0000313" key="2">
    <source>
        <dbReference type="Proteomes" id="UP001162156"/>
    </source>
</evidence>
<evidence type="ECO:0000313" key="1">
    <source>
        <dbReference type="EMBL" id="KAJ8926273.1"/>
    </source>
</evidence>
<dbReference type="AlphaFoldDB" id="A0AAV8WIB8"/>
<proteinExistence type="predicted"/>
<reference evidence="1" key="1">
    <citation type="journal article" date="2023" name="Insect Mol. Biol.">
        <title>Genome sequencing provides insights into the evolution of gene families encoding plant cell wall-degrading enzymes in longhorned beetles.</title>
        <authorList>
            <person name="Shin N.R."/>
            <person name="Okamura Y."/>
            <person name="Kirsch R."/>
            <person name="Pauchet Y."/>
        </authorList>
    </citation>
    <scope>NUCLEOTIDE SEQUENCE</scope>
    <source>
        <strain evidence="1">RBIC_L_NR</strain>
    </source>
</reference>
<dbReference type="EMBL" id="JANEYF010005962">
    <property type="protein sequence ID" value="KAJ8926273.1"/>
    <property type="molecule type" value="Genomic_DNA"/>
</dbReference>
<keyword evidence="2" id="KW-1185">Reference proteome</keyword>
<comment type="caution">
    <text evidence="1">The sequence shown here is derived from an EMBL/GenBank/DDBJ whole genome shotgun (WGS) entry which is preliminary data.</text>
</comment>
<dbReference type="Proteomes" id="UP001162156">
    <property type="component" value="Unassembled WGS sequence"/>
</dbReference>
<sequence length="105" mass="12399">MHLSGYPIKVRLDSRSINMISTQLTHFGSFFTYEFIRKPRSLSKLPRFKTTEFLSFLIYIGPIVLNKTIDIALRCMNISCYYTLLLQFCCQKDIYRQLVVILHKP</sequence>
<protein>
    <submittedName>
        <fullName evidence="1">Uncharacterized protein</fullName>
    </submittedName>
</protein>
<organism evidence="1 2">
    <name type="scientific">Rhamnusium bicolor</name>
    <dbReference type="NCBI Taxonomy" id="1586634"/>
    <lineage>
        <taxon>Eukaryota</taxon>
        <taxon>Metazoa</taxon>
        <taxon>Ecdysozoa</taxon>
        <taxon>Arthropoda</taxon>
        <taxon>Hexapoda</taxon>
        <taxon>Insecta</taxon>
        <taxon>Pterygota</taxon>
        <taxon>Neoptera</taxon>
        <taxon>Endopterygota</taxon>
        <taxon>Coleoptera</taxon>
        <taxon>Polyphaga</taxon>
        <taxon>Cucujiformia</taxon>
        <taxon>Chrysomeloidea</taxon>
        <taxon>Cerambycidae</taxon>
        <taxon>Lepturinae</taxon>
        <taxon>Rhagiini</taxon>
        <taxon>Rhamnusium</taxon>
    </lineage>
</organism>
<name>A0AAV8WIB8_9CUCU</name>